<reference evidence="1 2" key="1">
    <citation type="journal article" date="2020" name="ISME J.">
        <title>Uncovering the hidden diversity of litter-decomposition mechanisms in mushroom-forming fungi.</title>
        <authorList>
            <person name="Floudas D."/>
            <person name="Bentzer J."/>
            <person name="Ahren D."/>
            <person name="Johansson T."/>
            <person name="Persson P."/>
            <person name="Tunlid A."/>
        </authorList>
    </citation>
    <scope>NUCLEOTIDE SEQUENCE [LARGE SCALE GENOMIC DNA]</scope>
    <source>
        <strain evidence="1 2">CBS 291.85</strain>
    </source>
</reference>
<dbReference type="InterPro" id="IPR011008">
    <property type="entry name" value="Dimeric_a/b-barrel"/>
</dbReference>
<dbReference type="SUPFAM" id="SSF54909">
    <property type="entry name" value="Dimeric alpha+beta barrel"/>
    <property type="match status" value="2"/>
</dbReference>
<dbReference type="EMBL" id="JAACJM010000266">
    <property type="protein sequence ID" value="KAF5334156.1"/>
    <property type="molecule type" value="Genomic_DNA"/>
</dbReference>
<gene>
    <name evidence="1" type="ORF">D9758_014819</name>
</gene>
<dbReference type="AlphaFoldDB" id="A0A8H5C3W2"/>
<organism evidence="1 2">
    <name type="scientific">Tetrapyrgos nigripes</name>
    <dbReference type="NCBI Taxonomy" id="182062"/>
    <lineage>
        <taxon>Eukaryota</taxon>
        <taxon>Fungi</taxon>
        <taxon>Dikarya</taxon>
        <taxon>Basidiomycota</taxon>
        <taxon>Agaricomycotina</taxon>
        <taxon>Agaricomycetes</taxon>
        <taxon>Agaricomycetidae</taxon>
        <taxon>Agaricales</taxon>
        <taxon>Marasmiineae</taxon>
        <taxon>Marasmiaceae</taxon>
        <taxon>Tetrapyrgos</taxon>
    </lineage>
</organism>
<evidence type="ECO:0000313" key="1">
    <source>
        <dbReference type="EMBL" id="KAF5334156.1"/>
    </source>
</evidence>
<dbReference type="Proteomes" id="UP000559256">
    <property type="component" value="Unassembled WGS sequence"/>
</dbReference>
<name>A0A8H5C3W2_9AGAR</name>
<dbReference type="OrthoDB" id="3227035at2759"/>
<sequence length="210" mass="22218">MANVGLLVPLVAKPEKKAAVADFLHTGFSLVPEEPLTLHWFAVSYEGSEPPTYAIFDTFAAEEGRSAHLNGKIAAALMQNASELLGVGPQIGQVDVLASVVRPIKDGGKTAGVGVGLRVLIQAKPEKASVVRDFLKSAVPLVEEEPETPYWYAIEYPGTNTFGIVDFFPDDKGRSAHVAGKVAAALFGSADEMLTGAPEIVKFDVLAAKV</sequence>
<proteinExistence type="predicted"/>
<protein>
    <recommendedName>
        <fullName evidence="3">Antibiotic biosynthesis monooxygenase</fullName>
    </recommendedName>
</protein>
<comment type="caution">
    <text evidence="1">The sequence shown here is derived from an EMBL/GenBank/DDBJ whole genome shotgun (WGS) entry which is preliminary data.</text>
</comment>
<evidence type="ECO:0000313" key="2">
    <source>
        <dbReference type="Proteomes" id="UP000559256"/>
    </source>
</evidence>
<keyword evidence="2" id="KW-1185">Reference proteome</keyword>
<accession>A0A8H5C3W2</accession>
<dbReference type="Gene3D" id="3.30.70.100">
    <property type="match status" value="2"/>
</dbReference>
<evidence type="ECO:0008006" key="3">
    <source>
        <dbReference type="Google" id="ProtNLM"/>
    </source>
</evidence>